<dbReference type="EMBL" id="CAJNOK010019354">
    <property type="protein sequence ID" value="CAF1298026.1"/>
    <property type="molecule type" value="Genomic_DNA"/>
</dbReference>
<dbReference type="EMBL" id="CAJOBA010040926">
    <property type="protein sequence ID" value="CAF4103545.1"/>
    <property type="molecule type" value="Genomic_DNA"/>
</dbReference>
<evidence type="ECO:0000313" key="2">
    <source>
        <dbReference type="EMBL" id="CAF4103545.1"/>
    </source>
</evidence>
<dbReference type="Proteomes" id="UP000677228">
    <property type="component" value="Unassembled WGS sequence"/>
</dbReference>
<reference evidence="1" key="1">
    <citation type="submission" date="2021-02" db="EMBL/GenBank/DDBJ databases">
        <authorList>
            <person name="Nowell W R."/>
        </authorList>
    </citation>
    <scope>NUCLEOTIDE SEQUENCE</scope>
</reference>
<dbReference type="AlphaFoldDB" id="A0A8S2F1A9"/>
<sequence>MDCPCVYYLGDSAASFATPANQDSKFEVKSDIDNRCEDPFNVTNPPGKSTIEAPNAVCTKTVGTSKAGAPLISRFMDSSCPSKTRDVSTDIMDHANIYCCKAYLCNDGMTLRSDVGSSLACVLPSYILYMTISAII</sequence>
<organism evidence="1 3">
    <name type="scientific">Didymodactylos carnosus</name>
    <dbReference type="NCBI Taxonomy" id="1234261"/>
    <lineage>
        <taxon>Eukaryota</taxon>
        <taxon>Metazoa</taxon>
        <taxon>Spiralia</taxon>
        <taxon>Gnathifera</taxon>
        <taxon>Rotifera</taxon>
        <taxon>Eurotatoria</taxon>
        <taxon>Bdelloidea</taxon>
        <taxon>Philodinida</taxon>
        <taxon>Philodinidae</taxon>
        <taxon>Didymodactylos</taxon>
    </lineage>
</organism>
<protein>
    <submittedName>
        <fullName evidence="1">Uncharacterized protein</fullName>
    </submittedName>
</protein>
<evidence type="ECO:0000313" key="1">
    <source>
        <dbReference type="EMBL" id="CAF1298026.1"/>
    </source>
</evidence>
<name>A0A8S2F1A9_9BILA</name>
<gene>
    <name evidence="1" type="ORF">OVA965_LOCUS28397</name>
    <name evidence="2" type="ORF">TMI583_LOCUS29147</name>
</gene>
<evidence type="ECO:0000313" key="3">
    <source>
        <dbReference type="Proteomes" id="UP000677228"/>
    </source>
</evidence>
<proteinExistence type="predicted"/>
<accession>A0A8S2F1A9</accession>
<comment type="caution">
    <text evidence="1">The sequence shown here is derived from an EMBL/GenBank/DDBJ whole genome shotgun (WGS) entry which is preliminary data.</text>
</comment>
<dbReference type="Proteomes" id="UP000682733">
    <property type="component" value="Unassembled WGS sequence"/>
</dbReference>